<evidence type="ECO:0000313" key="3">
    <source>
        <dbReference type="Proteomes" id="UP000008963"/>
    </source>
</evidence>
<dbReference type="PATRIC" id="fig|862908.3.peg.2118"/>
<dbReference type="Gene3D" id="3.40.50.150">
    <property type="entry name" value="Vaccinia Virus protein VP39"/>
    <property type="match status" value="1"/>
</dbReference>
<dbReference type="AlphaFoldDB" id="E1X458"/>
<evidence type="ECO:0000259" key="1">
    <source>
        <dbReference type="Pfam" id="PF13679"/>
    </source>
</evidence>
<dbReference type="PANTHER" id="PTHR12496:SF2">
    <property type="entry name" value="METHYLTRANSFERASE-LIKE PROTEIN 25B"/>
    <property type="match status" value="1"/>
</dbReference>
<name>E1X458_HALMS</name>
<dbReference type="OrthoDB" id="5288826at2"/>
<proteinExistence type="predicted"/>
<dbReference type="CDD" id="cd02440">
    <property type="entry name" value="AdoMet_MTases"/>
    <property type="match status" value="1"/>
</dbReference>
<dbReference type="RefSeq" id="WP_014244807.1">
    <property type="nucleotide sequence ID" value="NC_016620.1"/>
</dbReference>
<dbReference type="eggNOG" id="ENOG502Z7Q4">
    <property type="taxonomic scope" value="Bacteria"/>
</dbReference>
<dbReference type="InterPro" id="IPR029063">
    <property type="entry name" value="SAM-dependent_MTases_sf"/>
</dbReference>
<sequence length="414" mass="48408">MNYKEHFDRLIEFLLPYEGMWNSEILEDYPRTMDAYPSAWLDDLERLSKEDLWLFDCKAHTDKLKDQSLIAFMNELSEHTSLDKFSYKVERDFPDWAFRKVKEKKRHEITLITAFLNELEKSSPHSHTIDIGGGVGHLARVLAHYYGIKTKTIDINKEFQEIGLKRSKAFPLPEGANELEFIHMNFIEEGNSKKMQNVFSKDSLTLGLHTCGALANSVIDTHIKMQTKSLLNFGCCYLKMNAMRDCNLSNYAKKVNSLKLTKWSLTLASRGYTTMSFKQYLLKERVKAFRYTLQLLLNQIHGKSHFVSVGDSHQREYWGDFSSYAEKKLKSLEISHNFSSKELDDFFENSDHKRVVKRMYLANILRWQFGRILEHYILTDRCILLEESGHKVQMKELFDESLSPRNIGIFSTLS</sequence>
<protein>
    <recommendedName>
        <fullName evidence="1">Methyltransferase domain-containing protein</fullName>
    </recommendedName>
</protein>
<feature type="domain" description="Methyltransferase" evidence="1">
    <location>
        <begin position="104"/>
        <end position="242"/>
    </location>
</feature>
<keyword evidence="3" id="KW-1185">Reference proteome</keyword>
<dbReference type="STRING" id="862908.BMS_2226"/>
<gene>
    <name evidence="2" type="ordered locus">BMS_2226</name>
</gene>
<dbReference type="HOGENOM" id="CLU_681187_0_0_7"/>
<dbReference type="Proteomes" id="UP000008963">
    <property type="component" value="Chromosome"/>
</dbReference>
<dbReference type="InterPro" id="IPR052220">
    <property type="entry name" value="METTL25"/>
</dbReference>
<dbReference type="SUPFAM" id="SSF53335">
    <property type="entry name" value="S-adenosyl-L-methionine-dependent methyltransferases"/>
    <property type="match status" value="1"/>
</dbReference>
<reference evidence="3" key="1">
    <citation type="journal article" date="2013" name="ISME J.">
        <title>A small predatory core genome in the divergent marine Bacteriovorax marinus SJ and the terrestrial Bdellovibrio bacteriovorus.</title>
        <authorList>
            <person name="Crossman L.C."/>
            <person name="Chen H."/>
            <person name="Cerdeno-Tarraga A.M."/>
            <person name="Brooks K."/>
            <person name="Quail M.A."/>
            <person name="Pineiro S.A."/>
            <person name="Hobley L."/>
            <person name="Sockett R.E."/>
            <person name="Bentley S.D."/>
            <person name="Parkhill J."/>
            <person name="Williams H.N."/>
            <person name="Stine O.C."/>
        </authorList>
    </citation>
    <scope>NUCLEOTIDE SEQUENCE [LARGE SCALE GENOMIC DNA]</scope>
    <source>
        <strain evidence="3">ATCC BAA-682 / DSM 15412 / SJ</strain>
    </source>
</reference>
<evidence type="ECO:0000313" key="2">
    <source>
        <dbReference type="EMBL" id="CBW27029.1"/>
    </source>
</evidence>
<dbReference type="InterPro" id="IPR025714">
    <property type="entry name" value="Methyltranfer_dom"/>
</dbReference>
<accession>E1X458</accession>
<dbReference type="EMBL" id="FQ312005">
    <property type="protein sequence ID" value="CBW27029.1"/>
    <property type="molecule type" value="Genomic_DNA"/>
</dbReference>
<dbReference type="Pfam" id="PF13679">
    <property type="entry name" value="Methyltransf_32"/>
    <property type="match status" value="1"/>
</dbReference>
<dbReference type="PANTHER" id="PTHR12496">
    <property type="entry name" value="CGI-41 METHYLTRANSFERASE"/>
    <property type="match status" value="1"/>
</dbReference>
<organism evidence="2 3">
    <name type="scientific">Halobacteriovorax marinus (strain ATCC BAA-682 / DSM 15412 / SJ)</name>
    <name type="common">Bacteriovorax marinus</name>
    <dbReference type="NCBI Taxonomy" id="862908"/>
    <lineage>
        <taxon>Bacteria</taxon>
        <taxon>Pseudomonadati</taxon>
        <taxon>Bdellovibrionota</taxon>
        <taxon>Bacteriovoracia</taxon>
        <taxon>Bacteriovoracales</taxon>
        <taxon>Halobacteriovoraceae</taxon>
        <taxon>Halobacteriovorax</taxon>
    </lineage>
</organism>
<dbReference type="KEGG" id="bmx:BMS_2226"/>